<sequence length="86" mass="9361">MARRLLSAYRLSSLLSDLKISHARQYTAATAEAMRSSGVAVLEIPERSKAGAGVGNTKRTASWMRDPPRGTGFRRITSARPTLQNS</sequence>
<dbReference type="AlphaFoldDB" id="Q5MDS8"/>
<feature type="region of interest" description="Disordered" evidence="1">
    <location>
        <begin position="50"/>
        <end position="86"/>
    </location>
</feature>
<organism evidence="2">
    <name type="scientific">Pseudotsuga menziesii var. menziesii</name>
    <dbReference type="NCBI Taxonomy" id="278161"/>
    <lineage>
        <taxon>Eukaryota</taxon>
        <taxon>Viridiplantae</taxon>
        <taxon>Streptophyta</taxon>
        <taxon>Embryophyta</taxon>
        <taxon>Tracheophyta</taxon>
        <taxon>Spermatophyta</taxon>
        <taxon>Pinopsida</taxon>
        <taxon>Pinidae</taxon>
        <taxon>Conifers I</taxon>
        <taxon>Pinales</taxon>
        <taxon>Pinaceae</taxon>
        <taxon>Pseudotsuga</taxon>
    </lineage>
</organism>
<proteinExistence type="predicted"/>
<dbReference type="Pfam" id="PF03242">
    <property type="entry name" value="LEA_3a"/>
    <property type="match status" value="1"/>
</dbReference>
<accession>Q5MDS8</accession>
<dbReference type="InterPro" id="IPR004926">
    <property type="entry name" value="LEA_3a"/>
</dbReference>
<evidence type="ECO:0000256" key="1">
    <source>
        <dbReference type="SAM" id="MobiDB-lite"/>
    </source>
</evidence>
<name>Q5MDS8_PSEMZ</name>
<dbReference type="EMBL" id="AY832722">
    <property type="protein sequence ID" value="AAV92703.1"/>
    <property type="molecule type" value="Genomic_DNA"/>
</dbReference>
<protein>
    <submittedName>
        <fullName evidence="2">Late embryogenesis abundant EMB11-like protein</fullName>
    </submittedName>
</protein>
<feature type="non-terminal residue" evidence="2">
    <location>
        <position position="86"/>
    </location>
</feature>
<evidence type="ECO:0000313" key="2">
    <source>
        <dbReference type="EMBL" id="AAV92703.1"/>
    </source>
</evidence>
<reference evidence="2" key="1">
    <citation type="journal article" date="2005" name="Genetics">
        <title>Nucleotide diversity and linkage disequilibrium in cold-hardiness- and wood quality-related candidate genes in Douglas fir.</title>
        <authorList>
            <person name="Krutovsky K.V."/>
            <person name="Neale D.B."/>
        </authorList>
    </citation>
    <scope>NUCLEOTIDE SEQUENCE</scope>
</reference>